<dbReference type="RefSeq" id="WP_188224197.1">
    <property type="nucleotide sequence ID" value="NZ_JACVXD010000008.1"/>
</dbReference>
<reference evidence="2 3" key="1">
    <citation type="journal article" date="2018" name="J. Microbiol.">
        <title>Aestuariibaculum marinum sp. nov., a marine bacterium isolated from seawater in South Korea.</title>
        <authorList>
            <person name="Choi J."/>
            <person name="Lee D."/>
            <person name="Jang J.H."/>
            <person name="Cha S."/>
            <person name="Seo T."/>
        </authorList>
    </citation>
    <scope>NUCLEOTIDE SEQUENCE [LARGE SCALE GENOMIC DNA]</scope>
    <source>
        <strain evidence="2 3">IP7</strain>
    </source>
</reference>
<accession>A0A8J6PVG2</accession>
<gene>
    <name evidence="2" type="ORF">ICJ85_12815</name>
</gene>
<dbReference type="AlphaFoldDB" id="A0A8J6PVG2"/>
<feature type="chain" id="PRO_5035168886" evidence="1">
    <location>
        <begin position="23"/>
        <end position="261"/>
    </location>
</feature>
<sequence>MRKILKNIAVAFLLALTIVSCGKHDIMTFEGNDAIYYKWAVEGVNPQFSDPNYRDSLNITFAFEQPDVNELLIEIPIKVQGYPEAFAREVSVSVMDISTAIEGTHFSLPAKIVIPKDSVVGTVPVSLYRTADMKYEMYSINLKLNENENFTNNILENTMHSNVERLVSYTEFQLIVSDILTQPQYWDDRYLGPYSDKKLYLWAEVLNIPVPNWNTERPDPYTFTAQLSVFKQYLIIQEQRGTPVLEEDGEPMVLGPRAAIY</sequence>
<feature type="signal peptide" evidence="1">
    <location>
        <begin position="1"/>
        <end position="22"/>
    </location>
</feature>
<evidence type="ECO:0000256" key="1">
    <source>
        <dbReference type="SAM" id="SignalP"/>
    </source>
</evidence>
<keyword evidence="3" id="KW-1185">Reference proteome</keyword>
<name>A0A8J6PVG2_9FLAO</name>
<dbReference type="Proteomes" id="UP000621516">
    <property type="component" value="Unassembled WGS sequence"/>
</dbReference>
<dbReference type="InterPro" id="IPR032299">
    <property type="entry name" value="DUF4843"/>
</dbReference>
<dbReference type="PROSITE" id="PS51257">
    <property type="entry name" value="PROKAR_LIPOPROTEIN"/>
    <property type="match status" value="1"/>
</dbReference>
<proteinExistence type="predicted"/>
<evidence type="ECO:0000313" key="3">
    <source>
        <dbReference type="Proteomes" id="UP000621516"/>
    </source>
</evidence>
<evidence type="ECO:0000313" key="2">
    <source>
        <dbReference type="EMBL" id="MBD0824899.1"/>
    </source>
</evidence>
<dbReference type="EMBL" id="JACVXD010000008">
    <property type="protein sequence ID" value="MBD0824899.1"/>
    <property type="molecule type" value="Genomic_DNA"/>
</dbReference>
<organism evidence="2 3">
    <name type="scientific">Aestuariibaculum marinum</name>
    <dbReference type="NCBI Taxonomy" id="2683592"/>
    <lineage>
        <taxon>Bacteria</taxon>
        <taxon>Pseudomonadati</taxon>
        <taxon>Bacteroidota</taxon>
        <taxon>Flavobacteriia</taxon>
        <taxon>Flavobacteriales</taxon>
        <taxon>Flavobacteriaceae</taxon>
    </lineage>
</organism>
<protein>
    <submittedName>
        <fullName evidence="2">DUF4843 domain-containing protein</fullName>
    </submittedName>
</protein>
<dbReference type="Pfam" id="PF16132">
    <property type="entry name" value="DUF4843"/>
    <property type="match status" value="1"/>
</dbReference>
<keyword evidence="1" id="KW-0732">Signal</keyword>
<comment type="caution">
    <text evidence="2">The sequence shown here is derived from an EMBL/GenBank/DDBJ whole genome shotgun (WGS) entry which is preliminary data.</text>
</comment>